<evidence type="ECO:0000313" key="2">
    <source>
        <dbReference type="EMBL" id="MCD7108004.1"/>
    </source>
</evidence>
<reference evidence="2" key="1">
    <citation type="submission" date="2021-12" db="EMBL/GenBank/DDBJ databases">
        <authorList>
            <person name="Li Y."/>
        </authorList>
    </citation>
    <scope>NUCLEOTIDE SEQUENCE</scope>
    <source>
        <strain evidence="2">DKSPLA3</strain>
    </source>
</reference>
<dbReference type="Proteomes" id="UP001139089">
    <property type="component" value="Unassembled WGS sequence"/>
</dbReference>
<name>A0A9X1NQR9_9HYPH</name>
<evidence type="ECO:0000259" key="1">
    <source>
        <dbReference type="Pfam" id="PF13185"/>
    </source>
</evidence>
<dbReference type="InterPro" id="IPR003018">
    <property type="entry name" value="GAF"/>
</dbReference>
<evidence type="ECO:0000313" key="3">
    <source>
        <dbReference type="Proteomes" id="UP001139089"/>
    </source>
</evidence>
<dbReference type="AlphaFoldDB" id="A0A9X1NQR9"/>
<feature type="domain" description="GAF" evidence="1">
    <location>
        <begin position="24"/>
        <end position="147"/>
    </location>
</feature>
<dbReference type="EMBL" id="JAJOZR010000001">
    <property type="protein sequence ID" value="MCD7108004.1"/>
    <property type="molecule type" value="Genomic_DNA"/>
</dbReference>
<dbReference type="Pfam" id="PF13185">
    <property type="entry name" value="GAF_2"/>
    <property type="match status" value="1"/>
</dbReference>
<organism evidence="2 3">
    <name type="scientific">Rhizobium quercicola</name>
    <dbReference type="NCBI Taxonomy" id="2901226"/>
    <lineage>
        <taxon>Bacteria</taxon>
        <taxon>Pseudomonadati</taxon>
        <taxon>Pseudomonadota</taxon>
        <taxon>Alphaproteobacteria</taxon>
        <taxon>Hyphomicrobiales</taxon>
        <taxon>Rhizobiaceae</taxon>
        <taxon>Rhizobium/Agrobacterium group</taxon>
        <taxon>Rhizobium</taxon>
    </lineage>
</organism>
<proteinExistence type="predicted"/>
<sequence>MTTTDYTAFVSALAGEGQPMAAYAALEALTQALVGVKLFTIMTSDTTTRVAERVYSNMPEQYPVSGTKPYNETHWSDITLTQQKTFVANTIEEIAEVFGDYELIDSLGCQSVINVPIVVGGTVIGTINCLHEAGFYTPERVAAAEALKMPGAVCMLLAAGGGSDSENIAVV</sequence>
<accession>A0A9X1NQR9</accession>
<gene>
    <name evidence="2" type="ORF">LRX75_03005</name>
</gene>
<dbReference type="Gene3D" id="3.30.450.40">
    <property type="match status" value="1"/>
</dbReference>
<keyword evidence="3" id="KW-1185">Reference proteome</keyword>
<dbReference type="InterPro" id="IPR029016">
    <property type="entry name" value="GAF-like_dom_sf"/>
</dbReference>
<dbReference type="RefSeq" id="WP_231811737.1">
    <property type="nucleotide sequence ID" value="NZ_JAJOZR010000001.1"/>
</dbReference>
<protein>
    <submittedName>
        <fullName evidence="2">GAF domain-containing protein</fullName>
    </submittedName>
</protein>
<comment type="caution">
    <text evidence="2">The sequence shown here is derived from an EMBL/GenBank/DDBJ whole genome shotgun (WGS) entry which is preliminary data.</text>
</comment>
<dbReference type="SUPFAM" id="SSF55781">
    <property type="entry name" value="GAF domain-like"/>
    <property type="match status" value="1"/>
</dbReference>